<sequence length="374" mass="39004">MAMSAGGENLGMTHDRPSPLPHARAADVPPLVVTADDDLLAELLPLAAAADVAPTIARDPLTALVTWTRAPVVLVGADLAAAMVQVAPESRPRSYVVSGSRPPDRLFRTTLDLGAESVIELPGSADWVVELLADLTERQPGRARVIGVIGGSGGAGATTFACALGQWAARSGDAVVVDCDPQGPGLDRMLGLERCEGFRWDALCQTTGRLSARSLREALPRRGSLGVLSWYVDGRVQSLQAFAVREALSAARRGHRVVVVDLPRSPDPLVDEVAARCDQLLVVTAGSVVGVAGAARMRARFADHADPGVVLRGEAFAADEVARAVGLPVLAQMRDQRGLAEAVDLGLGPLRSYRGPLARAVARVLDGSAAELAA</sequence>
<dbReference type="PANTHER" id="PTHR43384">
    <property type="entry name" value="SEPTUM SITE-DETERMINING PROTEIN MIND HOMOLOG, CHLOROPLASTIC-RELATED"/>
    <property type="match status" value="1"/>
</dbReference>
<organism evidence="3 4">
    <name type="scientific">Nocardioides humi</name>
    <dbReference type="NCBI Taxonomy" id="449461"/>
    <lineage>
        <taxon>Bacteria</taxon>
        <taxon>Bacillati</taxon>
        <taxon>Actinomycetota</taxon>
        <taxon>Actinomycetes</taxon>
        <taxon>Propionibacteriales</taxon>
        <taxon>Nocardioidaceae</taxon>
        <taxon>Nocardioides</taxon>
    </lineage>
</organism>
<evidence type="ECO:0000313" key="3">
    <source>
        <dbReference type="EMBL" id="GAA1515143.1"/>
    </source>
</evidence>
<keyword evidence="4" id="KW-1185">Reference proteome</keyword>
<dbReference type="InterPro" id="IPR059050">
    <property type="entry name" value="Rv3660c_N"/>
</dbReference>
<dbReference type="Gene3D" id="3.40.50.300">
    <property type="entry name" value="P-loop containing nucleotide triphosphate hydrolases"/>
    <property type="match status" value="1"/>
</dbReference>
<protein>
    <submittedName>
        <fullName evidence="3">Septum site determining protein</fullName>
    </submittedName>
</protein>
<dbReference type="InterPro" id="IPR022521">
    <property type="entry name" value="Rv3660c"/>
</dbReference>
<dbReference type="Proteomes" id="UP001500842">
    <property type="component" value="Unassembled WGS sequence"/>
</dbReference>
<evidence type="ECO:0000259" key="2">
    <source>
        <dbReference type="Pfam" id="PF26563"/>
    </source>
</evidence>
<evidence type="ECO:0000256" key="1">
    <source>
        <dbReference type="SAM" id="MobiDB-lite"/>
    </source>
</evidence>
<comment type="caution">
    <text evidence="3">The sequence shown here is derived from an EMBL/GenBank/DDBJ whole genome shotgun (WGS) entry which is preliminary data.</text>
</comment>
<accession>A0ABN2AC99</accession>
<dbReference type="Pfam" id="PF26563">
    <property type="entry name" value="Rv3660c_N"/>
    <property type="match status" value="1"/>
</dbReference>
<gene>
    <name evidence="3" type="ORF">GCM10009788_19390</name>
</gene>
<dbReference type="EMBL" id="BAAAOR010000014">
    <property type="protein sequence ID" value="GAA1515143.1"/>
    <property type="molecule type" value="Genomic_DNA"/>
</dbReference>
<dbReference type="NCBIfam" id="TIGR03815">
    <property type="entry name" value="CpaE_hom_Actino"/>
    <property type="match status" value="1"/>
</dbReference>
<reference evidence="3 4" key="1">
    <citation type="journal article" date="2019" name="Int. J. Syst. Evol. Microbiol.">
        <title>The Global Catalogue of Microorganisms (GCM) 10K type strain sequencing project: providing services to taxonomists for standard genome sequencing and annotation.</title>
        <authorList>
            <consortium name="The Broad Institute Genomics Platform"/>
            <consortium name="The Broad Institute Genome Sequencing Center for Infectious Disease"/>
            <person name="Wu L."/>
            <person name="Ma J."/>
        </authorList>
    </citation>
    <scope>NUCLEOTIDE SEQUENCE [LARGE SCALE GENOMIC DNA]</scope>
    <source>
        <strain evidence="3 4">JCM 14942</strain>
    </source>
</reference>
<name>A0ABN2AC99_9ACTN</name>
<proteinExistence type="predicted"/>
<feature type="region of interest" description="Disordered" evidence="1">
    <location>
        <begin position="1"/>
        <end position="23"/>
    </location>
</feature>
<dbReference type="InterPro" id="IPR027417">
    <property type="entry name" value="P-loop_NTPase"/>
</dbReference>
<dbReference type="InterPro" id="IPR050625">
    <property type="entry name" value="ParA/MinD_ATPase"/>
</dbReference>
<dbReference type="SUPFAM" id="SSF52540">
    <property type="entry name" value="P-loop containing nucleoside triphosphate hydrolases"/>
    <property type="match status" value="1"/>
</dbReference>
<dbReference type="PANTHER" id="PTHR43384:SF11">
    <property type="entry name" value="SEPTUM SITE DETERMINING PROTEIN"/>
    <property type="match status" value="1"/>
</dbReference>
<feature type="domain" description="Rv3660c-like CheY-like N-terminal" evidence="2">
    <location>
        <begin position="33"/>
        <end position="141"/>
    </location>
</feature>
<evidence type="ECO:0000313" key="4">
    <source>
        <dbReference type="Proteomes" id="UP001500842"/>
    </source>
</evidence>